<dbReference type="InterPro" id="IPR036388">
    <property type="entry name" value="WH-like_DNA-bd_sf"/>
</dbReference>
<comment type="similarity">
    <text evidence="2">Belongs to the eukaryotic ribosomal protein eS10 family.</text>
</comment>
<keyword evidence="4" id="KW-0689">Ribosomal protein</keyword>
<evidence type="ECO:0000256" key="2">
    <source>
        <dbReference type="ARBA" id="ARBA00007278"/>
    </source>
</evidence>
<dbReference type="GO" id="GO:0003723">
    <property type="term" value="F:RNA binding"/>
    <property type="evidence" value="ECO:0007669"/>
    <property type="project" value="TreeGrafter"/>
</dbReference>
<dbReference type="OrthoDB" id="5211809at2759"/>
<protein>
    <recommendedName>
        <fullName evidence="6">Plectin/eS10 N-terminal domain-containing protein</fullName>
    </recommendedName>
</protein>
<accession>A0A8T0DKF9</accession>
<evidence type="ECO:0000256" key="4">
    <source>
        <dbReference type="ARBA" id="ARBA00022980"/>
    </source>
</evidence>
<keyword evidence="8" id="KW-1185">Reference proteome</keyword>
<sequence>MLLPIETRNSIYEKIIQDGVLTARNDIRPCYNHPTINTRNLHVIKTMRSLKSRGCVREQYAWRTYYWFLTNDGLTHLREVTSFVIEFISKVLHLPSDIIPATMKPPTRDIRLGAPGMEASGRGGPSDGRVAFRRGPVVPGAPGFGAPGKDVIGDSEVHFRGGFGRGRPM</sequence>
<evidence type="ECO:0000313" key="8">
    <source>
        <dbReference type="Proteomes" id="UP000699462"/>
    </source>
</evidence>
<dbReference type="EMBL" id="JTDF01002898">
    <property type="protein sequence ID" value="KAF8568323.1"/>
    <property type="molecule type" value="Genomic_DNA"/>
</dbReference>
<dbReference type="AlphaFoldDB" id="A0A8T0DKF9"/>
<name>A0A8T0DKF9_9TREM</name>
<comment type="caution">
    <text evidence="7">The sequence shown here is derived from an EMBL/GenBank/DDBJ whole genome shotgun (WGS) entry which is preliminary data.</text>
</comment>
<evidence type="ECO:0000256" key="3">
    <source>
        <dbReference type="ARBA" id="ARBA00022490"/>
    </source>
</evidence>
<reference evidence="7 8" key="1">
    <citation type="submission" date="2019-07" db="EMBL/GenBank/DDBJ databases">
        <title>Annotation for the trematode Paragonimus westermani.</title>
        <authorList>
            <person name="Choi Y.-J."/>
        </authorList>
    </citation>
    <scope>NUCLEOTIDE SEQUENCE [LARGE SCALE GENOMIC DNA]</scope>
    <source>
        <strain evidence="7">180907_Pwestermani</strain>
    </source>
</reference>
<dbReference type="Proteomes" id="UP000699462">
    <property type="component" value="Unassembled WGS sequence"/>
</dbReference>
<dbReference type="Gene3D" id="1.10.10.10">
    <property type="entry name" value="Winged helix-like DNA-binding domain superfamily/Winged helix DNA-binding domain"/>
    <property type="match status" value="1"/>
</dbReference>
<dbReference type="PANTHER" id="PTHR12146">
    <property type="entry name" value="40S RIBOSOMAL PROTEIN S10"/>
    <property type="match status" value="1"/>
</dbReference>
<dbReference type="GO" id="GO:0003735">
    <property type="term" value="F:structural constituent of ribosome"/>
    <property type="evidence" value="ECO:0007669"/>
    <property type="project" value="TreeGrafter"/>
</dbReference>
<dbReference type="InterPro" id="IPR005326">
    <property type="entry name" value="Plectin_eS10_N"/>
</dbReference>
<evidence type="ECO:0000313" key="7">
    <source>
        <dbReference type="EMBL" id="KAF8568323.1"/>
    </source>
</evidence>
<feature type="domain" description="Plectin/eS10 N-terminal" evidence="6">
    <location>
        <begin position="4"/>
        <end position="104"/>
    </location>
</feature>
<proteinExistence type="inferred from homology"/>
<dbReference type="PANTHER" id="PTHR12146:SF0">
    <property type="entry name" value="RIBOSOMAL PROTEIN S10"/>
    <property type="match status" value="1"/>
</dbReference>
<dbReference type="Pfam" id="PF03501">
    <property type="entry name" value="S10_plectin"/>
    <property type="match status" value="1"/>
</dbReference>
<evidence type="ECO:0000256" key="5">
    <source>
        <dbReference type="ARBA" id="ARBA00023274"/>
    </source>
</evidence>
<dbReference type="GO" id="GO:0022627">
    <property type="term" value="C:cytosolic small ribosomal subunit"/>
    <property type="evidence" value="ECO:0007669"/>
    <property type="project" value="TreeGrafter"/>
</dbReference>
<evidence type="ECO:0000259" key="6">
    <source>
        <dbReference type="Pfam" id="PF03501"/>
    </source>
</evidence>
<comment type="subcellular location">
    <subcellularLocation>
        <location evidence="1">Cytoplasm</location>
    </subcellularLocation>
</comment>
<organism evidence="7 8">
    <name type="scientific">Paragonimus westermani</name>
    <dbReference type="NCBI Taxonomy" id="34504"/>
    <lineage>
        <taxon>Eukaryota</taxon>
        <taxon>Metazoa</taxon>
        <taxon>Spiralia</taxon>
        <taxon>Lophotrochozoa</taxon>
        <taxon>Platyhelminthes</taxon>
        <taxon>Trematoda</taxon>
        <taxon>Digenea</taxon>
        <taxon>Plagiorchiida</taxon>
        <taxon>Troglotremata</taxon>
        <taxon>Troglotrematidae</taxon>
        <taxon>Paragonimus</taxon>
    </lineage>
</organism>
<gene>
    <name evidence="7" type="ORF">P879_04371</name>
</gene>
<keyword evidence="3" id="KW-0963">Cytoplasm</keyword>
<keyword evidence="5" id="KW-0687">Ribonucleoprotein</keyword>
<evidence type="ECO:0000256" key="1">
    <source>
        <dbReference type="ARBA" id="ARBA00004496"/>
    </source>
</evidence>
<dbReference type="InterPro" id="IPR037447">
    <property type="entry name" value="Ribosomal_eS10"/>
</dbReference>